<protein>
    <submittedName>
        <fullName evidence="1">4024_t:CDS:1</fullName>
    </submittedName>
</protein>
<name>A0A9N9IWB3_9GLOM</name>
<evidence type="ECO:0000313" key="1">
    <source>
        <dbReference type="EMBL" id="CAG8753179.1"/>
    </source>
</evidence>
<reference evidence="1" key="1">
    <citation type="submission" date="2021-06" db="EMBL/GenBank/DDBJ databases">
        <authorList>
            <person name="Kallberg Y."/>
            <person name="Tangrot J."/>
            <person name="Rosling A."/>
        </authorList>
    </citation>
    <scope>NUCLEOTIDE SEQUENCE</scope>
    <source>
        <strain evidence="1">CL551</strain>
    </source>
</reference>
<feature type="non-terminal residue" evidence="1">
    <location>
        <position position="98"/>
    </location>
</feature>
<dbReference type="OrthoDB" id="2420343at2759"/>
<comment type="caution">
    <text evidence="1">The sequence shown here is derived from an EMBL/GenBank/DDBJ whole genome shotgun (WGS) entry which is preliminary data.</text>
</comment>
<gene>
    <name evidence="1" type="ORF">AMORRO_LOCUS15438</name>
</gene>
<accession>A0A9N9IWB3</accession>
<evidence type="ECO:0000313" key="2">
    <source>
        <dbReference type="Proteomes" id="UP000789342"/>
    </source>
</evidence>
<dbReference type="Proteomes" id="UP000789342">
    <property type="component" value="Unassembled WGS sequence"/>
</dbReference>
<keyword evidence="2" id="KW-1185">Reference proteome</keyword>
<organism evidence="1 2">
    <name type="scientific">Acaulospora morrowiae</name>
    <dbReference type="NCBI Taxonomy" id="94023"/>
    <lineage>
        <taxon>Eukaryota</taxon>
        <taxon>Fungi</taxon>
        <taxon>Fungi incertae sedis</taxon>
        <taxon>Mucoromycota</taxon>
        <taxon>Glomeromycotina</taxon>
        <taxon>Glomeromycetes</taxon>
        <taxon>Diversisporales</taxon>
        <taxon>Acaulosporaceae</taxon>
        <taxon>Acaulospora</taxon>
    </lineage>
</organism>
<dbReference type="EMBL" id="CAJVPV010036433">
    <property type="protein sequence ID" value="CAG8753179.1"/>
    <property type="molecule type" value="Genomic_DNA"/>
</dbReference>
<dbReference type="AlphaFoldDB" id="A0A9N9IWB3"/>
<feature type="non-terminal residue" evidence="1">
    <location>
        <position position="1"/>
    </location>
</feature>
<proteinExistence type="predicted"/>
<sequence length="98" mass="11746">KFFLMKDDPLKGPRLKSSKYFEYKCPKKILGLHGFFYKEPASKWCLETFLNNLIDKETDLDFEQSKELFFANLTQIKNHKAIDNPIRLFCSNYIDWIE</sequence>